<evidence type="ECO:0000256" key="1">
    <source>
        <dbReference type="SAM" id="MobiDB-lite"/>
    </source>
</evidence>
<evidence type="ECO:0000313" key="3">
    <source>
        <dbReference type="Proteomes" id="UP001277761"/>
    </source>
</evidence>
<accession>A0ABU4VKD2</accession>
<comment type="caution">
    <text evidence="2">The sequence shown here is derived from an EMBL/GenBank/DDBJ whole genome shotgun (WGS) entry which is preliminary data.</text>
</comment>
<evidence type="ECO:0000313" key="2">
    <source>
        <dbReference type="EMBL" id="MDX8152144.1"/>
    </source>
</evidence>
<evidence type="ECO:0008006" key="4">
    <source>
        <dbReference type="Google" id="ProtNLM"/>
    </source>
</evidence>
<organism evidence="2 3">
    <name type="scientific">Patulibacter brassicae</name>
    <dbReference type="NCBI Taxonomy" id="1705717"/>
    <lineage>
        <taxon>Bacteria</taxon>
        <taxon>Bacillati</taxon>
        <taxon>Actinomycetota</taxon>
        <taxon>Thermoleophilia</taxon>
        <taxon>Solirubrobacterales</taxon>
        <taxon>Patulibacteraceae</taxon>
        <taxon>Patulibacter</taxon>
    </lineage>
</organism>
<sequence>MLRVVPSAGSSSDPSATGRDVPPRVLGTCRLRADLPPVDRIVVRCDGVTIVVGRRFVAALRSRRWPWLADDERHRLVGGLMAQVAEVRARLDAAGLDAVPVRGEVRAVPRRARPGTRVTVAAPVLDRTGVDWVARLLSAGDPAADRTAFGPLL</sequence>
<dbReference type="EMBL" id="JAXAVX010000004">
    <property type="protein sequence ID" value="MDX8152144.1"/>
    <property type="molecule type" value="Genomic_DNA"/>
</dbReference>
<proteinExistence type="predicted"/>
<gene>
    <name evidence="2" type="ORF">SK069_11105</name>
</gene>
<protein>
    <recommendedName>
        <fullName evidence="4">NERD domain-containing protein</fullName>
    </recommendedName>
</protein>
<feature type="region of interest" description="Disordered" evidence="1">
    <location>
        <begin position="1"/>
        <end position="23"/>
    </location>
</feature>
<reference evidence="2 3" key="1">
    <citation type="submission" date="2023-11" db="EMBL/GenBank/DDBJ databases">
        <authorList>
            <person name="Xu M."/>
            <person name="Jiang T."/>
        </authorList>
    </citation>
    <scope>NUCLEOTIDE SEQUENCE [LARGE SCALE GENOMIC DNA]</scope>
    <source>
        <strain evidence="2 3">SD</strain>
    </source>
</reference>
<dbReference type="RefSeq" id="WP_319954299.1">
    <property type="nucleotide sequence ID" value="NZ_JAXAVX010000004.1"/>
</dbReference>
<dbReference type="Proteomes" id="UP001277761">
    <property type="component" value="Unassembled WGS sequence"/>
</dbReference>
<name>A0ABU4VKD2_9ACTN</name>
<keyword evidence="3" id="KW-1185">Reference proteome</keyword>